<accession>A0A1S7PN58</accession>
<protein>
    <submittedName>
        <fullName evidence="2">Uncharacterized protein</fullName>
    </submittedName>
</protein>
<sequence length="271" mass="30441">MICGKRVSQKRSTCCGRFSSSATSLIVRNASGLLSKFPLPSEPERHASGRTLNENAFHPPVKHHAKSVTTPRRRRCGEIQITKIDYDVSRPDFNGLHVEIQVCSQEEWGKGLAIRQKGRVAWTLREGLCPGLLALLLGFAGRMGLQNALLQHVRGLEGHDATWGNRNFLTRLRVAADTLVLFPDLECREGRKLDDFAAGDRVAYFVDDRFDQFGGFGAGQPDFTKHRFCKICACHCLPGHFSPQTVSELFSRSRRDYFPCGDRSRDCSRFI</sequence>
<evidence type="ECO:0000313" key="3">
    <source>
        <dbReference type="Proteomes" id="UP000191987"/>
    </source>
</evidence>
<feature type="compositionally biased region" description="Basic residues" evidence="1">
    <location>
        <begin position="60"/>
        <end position="70"/>
    </location>
</feature>
<dbReference type="AlphaFoldDB" id="A0A1S7PN58"/>
<evidence type="ECO:0000256" key="1">
    <source>
        <dbReference type="SAM" id="MobiDB-lite"/>
    </source>
</evidence>
<proteinExistence type="predicted"/>
<dbReference type="EMBL" id="FBWG01000008">
    <property type="protein sequence ID" value="CUX23968.1"/>
    <property type="molecule type" value="Genomic_DNA"/>
</dbReference>
<dbReference type="Proteomes" id="UP000191987">
    <property type="component" value="Unassembled WGS sequence"/>
</dbReference>
<evidence type="ECO:0000313" key="2">
    <source>
        <dbReference type="EMBL" id="CUX23968.1"/>
    </source>
</evidence>
<gene>
    <name evidence="2" type="ORF">AGR7C_Cc160219</name>
</gene>
<reference evidence="2 3" key="1">
    <citation type="submission" date="2016-01" db="EMBL/GenBank/DDBJ databases">
        <authorList>
            <person name="Oliw E.H."/>
        </authorList>
    </citation>
    <scope>NUCLEOTIDE SEQUENCE [LARGE SCALE GENOMIC DNA]</scope>
    <source>
        <strain evidence="2 3">Zutra 3-1</strain>
    </source>
</reference>
<name>A0A1S7PN58_9HYPH</name>
<feature type="region of interest" description="Disordered" evidence="1">
    <location>
        <begin position="38"/>
        <end position="70"/>
    </location>
</feature>
<organism evidence="2 3">
    <name type="scientific">Agrobacterium deltaense Zutra 3/1</name>
    <dbReference type="NCBI Taxonomy" id="1183427"/>
    <lineage>
        <taxon>Bacteria</taxon>
        <taxon>Pseudomonadati</taxon>
        <taxon>Pseudomonadota</taxon>
        <taxon>Alphaproteobacteria</taxon>
        <taxon>Hyphomicrobiales</taxon>
        <taxon>Rhizobiaceae</taxon>
        <taxon>Rhizobium/Agrobacterium group</taxon>
        <taxon>Agrobacterium</taxon>
    </lineage>
</organism>